<dbReference type="Gene3D" id="1.20.1280.50">
    <property type="match status" value="1"/>
</dbReference>
<accession>A0ABR1JDB0</accession>
<evidence type="ECO:0000259" key="2">
    <source>
        <dbReference type="Pfam" id="PF12937"/>
    </source>
</evidence>
<keyword evidence="4" id="KW-1185">Reference proteome</keyword>
<protein>
    <recommendedName>
        <fullName evidence="2">F-box domain-containing protein</fullName>
    </recommendedName>
</protein>
<evidence type="ECO:0000313" key="3">
    <source>
        <dbReference type="EMBL" id="KAK7455902.1"/>
    </source>
</evidence>
<organism evidence="3 4">
    <name type="scientific">Marasmiellus scandens</name>
    <dbReference type="NCBI Taxonomy" id="2682957"/>
    <lineage>
        <taxon>Eukaryota</taxon>
        <taxon>Fungi</taxon>
        <taxon>Dikarya</taxon>
        <taxon>Basidiomycota</taxon>
        <taxon>Agaricomycotina</taxon>
        <taxon>Agaricomycetes</taxon>
        <taxon>Agaricomycetidae</taxon>
        <taxon>Agaricales</taxon>
        <taxon>Marasmiineae</taxon>
        <taxon>Omphalotaceae</taxon>
        <taxon>Marasmiellus</taxon>
    </lineage>
</organism>
<dbReference type="Pfam" id="PF12937">
    <property type="entry name" value="F-box-like"/>
    <property type="match status" value="1"/>
</dbReference>
<reference evidence="3 4" key="1">
    <citation type="submission" date="2024-01" db="EMBL/GenBank/DDBJ databases">
        <title>A draft genome for the cacao thread blight pathogen Marasmiellus scandens.</title>
        <authorList>
            <person name="Baruah I.K."/>
            <person name="Leung J."/>
            <person name="Bukari Y."/>
            <person name="Amoako-Attah I."/>
            <person name="Meinhardt L.W."/>
            <person name="Bailey B.A."/>
            <person name="Cohen S.P."/>
        </authorList>
    </citation>
    <scope>NUCLEOTIDE SEQUENCE [LARGE SCALE GENOMIC DNA]</scope>
    <source>
        <strain evidence="3 4">GH-19</strain>
    </source>
</reference>
<dbReference type="EMBL" id="JBANRG010000022">
    <property type="protein sequence ID" value="KAK7455902.1"/>
    <property type="molecule type" value="Genomic_DNA"/>
</dbReference>
<comment type="caution">
    <text evidence="3">The sequence shown here is derived from an EMBL/GenBank/DDBJ whole genome shotgun (WGS) entry which is preliminary data.</text>
</comment>
<dbReference type="InterPro" id="IPR001810">
    <property type="entry name" value="F-box_dom"/>
</dbReference>
<dbReference type="Proteomes" id="UP001498398">
    <property type="component" value="Unassembled WGS sequence"/>
</dbReference>
<evidence type="ECO:0000256" key="1">
    <source>
        <dbReference type="SAM" id="MobiDB-lite"/>
    </source>
</evidence>
<proteinExistence type="predicted"/>
<sequence>MSPMSEDLADSMSRLRLDDSFLYSPNFAAKLLKMFKNDPNLASLLSSEKVKPPKTPQSRARNHETAAPRLVPIQRLPPGLLADIFKEYLKDPMSFLAQEECPFSFMHRPSKNLLYFVRPFVLILSQVCSSWRRVVHGTSSLWTSLELKVYKRFPDRKVFGDWIRRSGSLPLTFKMEFVGAKQETVPDTYFDSLADACTRWQVIELEIFHHYYEPLLRRKDLRFPLLESIRFGGFFIPYEERSFQLLKHAPRLTRLEISPIIAKRGGELSAYVKDVIPILSQITYLRLNGVSGDPDDYLTILRSCDNLEFCAFSLPDYPDRRRRSGSRTIVELPHLHTLGIEFSCDEGAPEFFDSLKLPRLKKLGVIHEFVPTDERDLFEQLEMLENRHSPIFHLIQLQQRSQFELDYLTFRTITSMTSSELLRFLKVVPGVGDLRIQDCMLDMQELCHGLLAGKDKQVVLLPKLEALTIAQTHVMDGVMELRDELMSESESEGGISVFDVVCSRWDPWRYGRANEWKDSWDFTRLERLYITKQIIDKQPIGEWVRLEGLDRRGFEVNILESFGPGSF</sequence>
<feature type="region of interest" description="Disordered" evidence="1">
    <location>
        <begin position="46"/>
        <end position="65"/>
    </location>
</feature>
<evidence type="ECO:0000313" key="4">
    <source>
        <dbReference type="Proteomes" id="UP001498398"/>
    </source>
</evidence>
<dbReference type="InterPro" id="IPR032675">
    <property type="entry name" value="LRR_dom_sf"/>
</dbReference>
<feature type="domain" description="F-box" evidence="2">
    <location>
        <begin position="73"/>
        <end position="145"/>
    </location>
</feature>
<dbReference type="Gene3D" id="3.80.10.10">
    <property type="entry name" value="Ribonuclease Inhibitor"/>
    <property type="match status" value="1"/>
</dbReference>
<gene>
    <name evidence="3" type="ORF">VKT23_010941</name>
</gene>
<name>A0ABR1JDB0_9AGAR</name>